<dbReference type="PROSITE" id="PS00122">
    <property type="entry name" value="CARBOXYLESTERASE_B_1"/>
    <property type="match status" value="1"/>
</dbReference>
<evidence type="ECO:0000259" key="7">
    <source>
        <dbReference type="Pfam" id="PF00135"/>
    </source>
</evidence>
<evidence type="ECO:0000313" key="9">
    <source>
        <dbReference type="Proteomes" id="UP001549921"/>
    </source>
</evidence>
<dbReference type="InterPro" id="IPR002018">
    <property type="entry name" value="CarbesteraseB"/>
</dbReference>
<accession>A0ABD0T149</accession>
<gene>
    <name evidence="8" type="ORF">ABMA28_002931</name>
</gene>
<reference evidence="8 9" key="1">
    <citation type="submission" date="2024-06" db="EMBL/GenBank/DDBJ databases">
        <title>A chromosome-level genome assembly of beet webworm, Loxostege sticticalis.</title>
        <authorList>
            <person name="Zhang Y."/>
        </authorList>
    </citation>
    <scope>NUCLEOTIDE SEQUENCE [LARGE SCALE GENOMIC DNA]</scope>
    <source>
        <strain evidence="8">AQ028</strain>
        <tissue evidence="8">Male pupae</tissue>
    </source>
</reference>
<protein>
    <recommendedName>
        <fullName evidence="6">Carboxylic ester hydrolase</fullName>
        <ecNumber evidence="6">3.1.1.-</ecNumber>
    </recommendedName>
</protein>
<evidence type="ECO:0000256" key="3">
    <source>
        <dbReference type="ARBA" id="ARBA00022801"/>
    </source>
</evidence>
<dbReference type="Gene3D" id="3.40.50.1820">
    <property type="entry name" value="alpha/beta hydrolase"/>
    <property type="match status" value="1"/>
</dbReference>
<dbReference type="EMBL" id="JBEDNZ010000013">
    <property type="protein sequence ID" value="KAL0830813.1"/>
    <property type="molecule type" value="Genomic_DNA"/>
</dbReference>
<keyword evidence="2" id="KW-0719">Serine esterase</keyword>
<proteinExistence type="inferred from homology"/>
<dbReference type="InterPro" id="IPR050309">
    <property type="entry name" value="Type-B_Carboxylest/Lipase"/>
</dbReference>
<name>A0ABD0T149_LOXSC</name>
<sequence>MVQVTVEQGILEGELVNSNFGDPFYSFKGIPYAEPPIGDLRFKAPRPPKPWEGIRQAKEFGPVCYQPGTRNQPNPGSEDCLYLNVYTPNLQPKKPLPVMFWIHGGAFKYGSGNDDVFGPEFLVRHDVILVTINYRLEILGFLCLNTKDVPGNAGMKDQVAALRWVNRNIENFGGDPGNVTIFGNSAGAMSVSYHLVSPMTKGLFKRAIAQSGASTCWVTLMSEPRERALQLAKKLGLQSEDDKEVYEFFKSLPLEKLVGVQSPFITLAESLRPSDDSTFILASEKKFDGEETFFSGHPYEVLRQGIHEGVEVMTGYTEDEGVYSMGNDPDLEKKFNLANSFKDYLIPKPMLETCPSSQQLEAGDKIRKFYFGDKKVSMETVDEMIKYNSMYVFTYGTLEWAKICTGLSENRVYFYKFTAKSRRNIFSKIFNTAKIVGSKPVTTHADELGYMFPLKMFSKEVDKKSNEFKYIERVTKLWTNMAKYGNPTPDGSLGVTWSPFDPKNQNYLDIGNELAPRSHPNKEEIEFWEDIFRTYAPSYVYK</sequence>
<dbReference type="InterPro" id="IPR019826">
    <property type="entry name" value="Carboxylesterase_B_AS"/>
</dbReference>
<evidence type="ECO:0000313" key="8">
    <source>
        <dbReference type="EMBL" id="KAL0830813.1"/>
    </source>
</evidence>
<dbReference type="Pfam" id="PF00135">
    <property type="entry name" value="COesterase"/>
    <property type="match status" value="1"/>
</dbReference>
<evidence type="ECO:0000256" key="4">
    <source>
        <dbReference type="ARBA" id="ARBA00023157"/>
    </source>
</evidence>
<comment type="caution">
    <text evidence="8">The sequence shown here is derived from an EMBL/GenBank/DDBJ whole genome shotgun (WGS) entry which is preliminary data.</text>
</comment>
<evidence type="ECO:0000256" key="2">
    <source>
        <dbReference type="ARBA" id="ARBA00022487"/>
    </source>
</evidence>
<evidence type="ECO:0000256" key="6">
    <source>
        <dbReference type="RuleBase" id="RU361235"/>
    </source>
</evidence>
<dbReference type="Proteomes" id="UP001549921">
    <property type="component" value="Unassembled WGS sequence"/>
</dbReference>
<dbReference type="InterPro" id="IPR019819">
    <property type="entry name" value="Carboxylesterase_B_CS"/>
</dbReference>
<feature type="domain" description="Carboxylesterase type B" evidence="7">
    <location>
        <begin position="3"/>
        <end position="528"/>
    </location>
</feature>
<dbReference type="GO" id="GO:0052689">
    <property type="term" value="F:carboxylic ester hydrolase activity"/>
    <property type="evidence" value="ECO:0007669"/>
    <property type="project" value="UniProtKB-KW"/>
</dbReference>
<dbReference type="EC" id="3.1.1.-" evidence="6"/>
<dbReference type="SUPFAM" id="SSF53474">
    <property type="entry name" value="alpha/beta-Hydrolases"/>
    <property type="match status" value="1"/>
</dbReference>
<dbReference type="InterPro" id="IPR029058">
    <property type="entry name" value="AB_hydrolase_fold"/>
</dbReference>
<keyword evidence="5" id="KW-0325">Glycoprotein</keyword>
<evidence type="ECO:0000256" key="1">
    <source>
        <dbReference type="ARBA" id="ARBA00005964"/>
    </source>
</evidence>
<dbReference type="PROSITE" id="PS00941">
    <property type="entry name" value="CARBOXYLESTERASE_B_2"/>
    <property type="match status" value="1"/>
</dbReference>
<comment type="similarity">
    <text evidence="1 6">Belongs to the type-B carboxylesterase/lipase family.</text>
</comment>
<dbReference type="AlphaFoldDB" id="A0ABD0T149"/>
<keyword evidence="4" id="KW-1015">Disulfide bond</keyword>
<evidence type="ECO:0000256" key="5">
    <source>
        <dbReference type="ARBA" id="ARBA00023180"/>
    </source>
</evidence>
<keyword evidence="3 6" id="KW-0378">Hydrolase</keyword>
<dbReference type="PANTHER" id="PTHR11559">
    <property type="entry name" value="CARBOXYLESTERASE"/>
    <property type="match status" value="1"/>
</dbReference>
<organism evidence="8 9">
    <name type="scientific">Loxostege sticticalis</name>
    <name type="common">Beet webworm moth</name>
    <dbReference type="NCBI Taxonomy" id="481309"/>
    <lineage>
        <taxon>Eukaryota</taxon>
        <taxon>Metazoa</taxon>
        <taxon>Ecdysozoa</taxon>
        <taxon>Arthropoda</taxon>
        <taxon>Hexapoda</taxon>
        <taxon>Insecta</taxon>
        <taxon>Pterygota</taxon>
        <taxon>Neoptera</taxon>
        <taxon>Endopterygota</taxon>
        <taxon>Lepidoptera</taxon>
        <taxon>Glossata</taxon>
        <taxon>Ditrysia</taxon>
        <taxon>Pyraloidea</taxon>
        <taxon>Crambidae</taxon>
        <taxon>Pyraustinae</taxon>
        <taxon>Loxostege</taxon>
    </lineage>
</organism>